<evidence type="ECO:0000256" key="4">
    <source>
        <dbReference type="SAM" id="Coils"/>
    </source>
</evidence>
<dbReference type="Pfam" id="PF25785">
    <property type="entry name" value="TPR"/>
    <property type="match status" value="1"/>
</dbReference>
<feature type="region of interest" description="Disordered" evidence="5">
    <location>
        <begin position="368"/>
        <end position="396"/>
    </location>
</feature>
<feature type="coiled-coil region" evidence="4">
    <location>
        <begin position="192"/>
        <end position="364"/>
    </location>
</feature>
<dbReference type="InterPro" id="IPR012929">
    <property type="entry name" value="Nucleoprot-TPR/MLP1-2_dom"/>
</dbReference>
<evidence type="ECO:0000256" key="1">
    <source>
        <dbReference type="ARBA" id="ARBA00004123"/>
    </source>
</evidence>
<evidence type="ECO:0000256" key="5">
    <source>
        <dbReference type="SAM" id="MobiDB-lite"/>
    </source>
</evidence>
<feature type="compositionally biased region" description="Gly residues" evidence="5">
    <location>
        <begin position="1984"/>
        <end position="2012"/>
    </location>
</feature>
<dbReference type="RefSeq" id="XP_007288981.1">
    <property type="nucleotide sequence ID" value="XM_007288919.1"/>
</dbReference>
<feature type="coiled-coil region" evidence="4">
    <location>
        <begin position="1449"/>
        <end position="1504"/>
    </location>
</feature>
<feature type="region of interest" description="Disordered" evidence="5">
    <location>
        <begin position="470"/>
        <end position="490"/>
    </location>
</feature>
<evidence type="ECO:0000259" key="7">
    <source>
        <dbReference type="Pfam" id="PF25481"/>
    </source>
</evidence>
<dbReference type="Pfam" id="PF25481">
    <property type="entry name" value="Nucleoprot-TPR"/>
    <property type="match status" value="1"/>
</dbReference>
<evidence type="ECO:0000313" key="10">
    <source>
        <dbReference type="Proteomes" id="UP000006753"/>
    </source>
</evidence>
<dbReference type="OrthoDB" id="343070at2759"/>
<evidence type="ECO:0000256" key="3">
    <source>
        <dbReference type="ARBA" id="ARBA00023242"/>
    </source>
</evidence>
<evidence type="ECO:0000256" key="2">
    <source>
        <dbReference type="ARBA" id="ARBA00023054"/>
    </source>
</evidence>
<keyword evidence="10" id="KW-1185">Reference proteome</keyword>
<feature type="domain" description="NUA/TPR/MLP1-2-like" evidence="8">
    <location>
        <begin position="481"/>
        <end position="593"/>
    </location>
</feature>
<dbReference type="InterPro" id="IPR057577">
    <property type="entry name" value="Nucleoprot-TPR/MLP1_dom"/>
</dbReference>
<dbReference type="OMA" id="HAQQNYE"/>
<proteinExistence type="predicted"/>
<feature type="domain" description="Nucleoprotein TPR/MLP1-2" evidence="6">
    <location>
        <begin position="1072"/>
        <end position="1200"/>
    </location>
</feature>
<feature type="region of interest" description="Disordered" evidence="5">
    <location>
        <begin position="1634"/>
        <end position="1655"/>
    </location>
</feature>
<name>K1WRY3_MARBU</name>
<feature type="compositionally biased region" description="Basic and acidic residues" evidence="5">
    <location>
        <begin position="470"/>
        <end position="486"/>
    </location>
</feature>
<feature type="compositionally biased region" description="Low complexity" evidence="5">
    <location>
        <begin position="102"/>
        <end position="122"/>
    </location>
</feature>
<dbReference type="eggNOG" id="KOG4674">
    <property type="taxonomic scope" value="Eukaryota"/>
</dbReference>
<feature type="coiled-coil region" evidence="4">
    <location>
        <begin position="901"/>
        <end position="935"/>
    </location>
</feature>
<evidence type="ECO:0000313" key="9">
    <source>
        <dbReference type="EMBL" id="EKD20410.1"/>
    </source>
</evidence>
<keyword evidence="3" id="KW-0539">Nucleus</keyword>
<dbReference type="GO" id="GO:0005643">
    <property type="term" value="C:nuclear pore"/>
    <property type="evidence" value="ECO:0007669"/>
    <property type="project" value="TreeGrafter"/>
</dbReference>
<feature type="region of interest" description="Disordered" evidence="5">
    <location>
        <begin position="1563"/>
        <end position="1615"/>
    </location>
</feature>
<protein>
    <submittedName>
        <fullName evidence="9">TPR/MLP1/MLP2-like protein</fullName>
    </submittedName>
</protein>
<gene>
    <name evidence="9" type="ORF">MBM_01092</name>
</gene>
<dbReference type="InterPro" id="IPR057974">
    <property type="entry name" value="NUA/TPR/MLP1-2-like_dom"/>
</dbReference>
<feature type="coiled-coil region" evidence="4">
    <location>
        <begin position="848"/>
        <end position="875"/>
    </location>
</feature>
<feature type="region of interest" description="Disordered" evidence="5">
    <location>
        <begin position="93"/>
        <end position="123"/>
    </location>
</feature>
<feature type="region of interest" description="Disordered" evidence="5">
    <location>
        <begin position="935"/>
        <end position="964"/>
    </location>
</feature>
<dbReference type="PANTHER" id="PTHR18898">
    <property type="entry name" value="NUCLEOPROTEIN TPR-RELATED"/>
    <property type="match status" value="1"/>
</dbReference>
<feature type="coiled-coil region" evidence="4">
    <location>
        <begin position="968"/>
        <end position="1196"/>
    </location>
</feature>
<dbReference type="Pfam" id="PF07926">
    <property type="entry name" value="TPR_MLP1_2"/>
    <property type="match status" value="1"/>
</dbReference>
<feature type="coiled-coil region" evidence="4">
    <location>
        <begin position="697"/>
        <end position="808"/>
    </location>
</feature>
<feature type="compositionally biased region" description="Pro residues" evidence="5">
    <location>
        <begin position="1875"/>
        <end position="1885"/>
    </location>
</feature>
<feature type="region of interest" description="Disordered" evidence="5">
    <location>
        <begin position="1930"/>
        <end position="2051"/>
    </location>
</feature>
<feature type="region of interest" description="Disordered" evidence="5">
    <location>
        <begin position="1875"/>
        <end position="1897"/>
    </location>
</feature>
<evidence type="ECO:0000259" key="8">
    <source>
        <dbReference type="Pfam" id="PF25785"/>
    </source>
</evidence>
<feature type="region of interest" description="Disordered" evidence="5">
    <location>
        <begin position="1696"/>
        <end position="1747"/>
    </location>
</feature>
<feature type="coiled-coil region" evidence="4">
    <location>
        <begin position="600"/>
        <end position="634"/>
    </location>
</feature>
<dbReference type="EMBL" id="JH921429">
    <property type="protein sequence ID" value="EKD20410.1"/>
    <property type="molecule type" value="Genomic_DNA"/>
</dbReference>
<feature type="compositionally biased region" description="Polar residues" evidence="5">
    <location>
        <begin position="1930"/>
        <end position="1961"/>
    </location>
</feature>
<dbReference type="InParanoid" id="K1WRY3"/>
<dbReference type="STRING" id="1072389.K1WRY3"/>
<feature type="coiled-coil region" evidence="4">
    <location>
        <begin position="1780"/>
        <end position="1840"/>
    </location>
</feature>
<dbReference type="PANTHER" id="PTHR18898:SF2">
    <property type="entry name" value="NUCLEOPROTEIN TPR"/>
    <property type="match status" value="1"/>
</dbReference>
<dbReference type="GO" id="GO:0017056">
    <property type="term" value="F:structural constituent of nuclear pore"/>
    <property type="evidence" value="ECO:0007669"/>
    <property type="project" value="TreeGrafter"/>
</dbReference>
<feature type="compositionally biased region" description="Polar residues" evidence="5">
    <location>
        <begin position="1581"/>
        <end position="1596"/>
    </location>
</feature>
<organism evidence="9 10">
    <name type="scientific">Marssonina brunnea f. sp. multigermtubi (strain MB_m1)</name>
    <name type="common">Marssonina leaf spot fungus</name>
    <dbReference type="NCBI Taxonomy" id="1072389"/>
    <lineage>
        <taxon>Eukaryota</taxon>
        <taxon>Fungi</taxon>
        <taxon>Dikarya</taxon>
        <taxon>Ascomycota</taxon>
        <taxon>Pezizomycotina</taxon>
        <taxon>Leotiomycetes</taxon>
        <taxon>Helotiales</taxon>
        <taxon>Drepanopezizaceae</taxon>
        <taxon>Drepanopeziza</taxon>
    </lineage>
</organism>
<feature type="coiled-coil region" evidence="4">
    <location>
        <begin position="1242"/>
        <end position="1283"/>
    </location>
</feature>
<dbReference type="KEGG" id="mbe:MBM_01092"/>
<comment type="subcellular location">
    <subcellularLocation>
        <location evidence="1">Nucleus</location>
    </subcellularLocation>
</comment>
<feature type="compositionally biased region" description="Polar residues" evidence="5">
    <location>
        <begin position="1727"/>
        <end position="1739"/>
    </location>
</feature>
<dbReference type="Proteomes" id="UP000006753">
    <property type="component" value="Unassembled WGS sequence"/>
</dbReference>
<reference evidence="9 10" key="1">
    <citation type="journal article" date="2012" name="BMC Genomics">
        <title>Sequencing the genome of Marssonina brunnea reveals fungus-poplar co-evolution.</title>
        <authorList>
            <person name="Zhu S."/>
            <person name="Cao Y.-Z."/>
            <person name="Jiang C."/>
            <person name="Tan B.-Y."/>
            <person name="Wang Z."/>
            <person name="Feng S."/>
            <person name="Zhang L."/>
            <person name="Su X.-H."/>
            <person name="Brejova B."/>
            <person name="Vinar T."/>
            <person name="Xu M."/>
            <person name="Wang M.-X."/>
            <person name="Zhang S.-G."/>
            <person name="Huang M.-R."/>
            <person name="Wu R."/>
            <person name="Zhou Y."/>
        </authorList>
    </citation>
    <scope>NUCLEOTIDE SEQUENCE [LARGE SCALE GENOMIC DNA]</scope>
    <source>
        <strain evidence="9 10">MB_m1</strain>
    </source>
</reference>
<accession>K1WRY3</accession>
<dbReference type="FunCoup" id="K1WRY3">
    <property type="interactions" value="1186"/>
</dbReference>
<dbReference type="GO" id="GO:0006406">
    <property type="term" value="P:mRNA export from nucleus"/>
    <property type="evidence" value="ECO:0007669"/>
    <property type="project" value="TreeGrafter"/>
</dbReference>
<evidence type="ECO:0000259" key="6">
    <source>
        <dbReference type="Pfam" id="PF07926"/>
    </source>
</evidence>
<sequence>MATAVLDVDYLSAYLSVPQQTLSFAIDSPTAELVRLVLEAVTAKAREHDELAADKLRVDIELENSVRGSETRIEGLRTNIEKAQKTVEEVRTKLKEEENARSSLESELQSLKSSSTSSTSEAETLRVRIASLEAANRDTIAVLESKTTANDNLSRDLQKQHQKGLELSQQLTVVQQQVQSANAAASSAKFREQSLKQEIELAKRNNEWFENELKTKSAEALKYRKEKGARIAELQRLNEDTTSNLEALKKTEQVLRNRVDELQKKVEESLGKVQQLQEAAAKSEEGYRQELESANRLAELQAQQSETHKNRLKEVEASLEKVKDDAAEEVGRCQSVMEAERQERAALEHRITELEADNDRLEAIIATRPGSVPGTPRQGLNGRAGSPAQFGTPGSVRKTNAMTATQFAEENFKLRNLYQAEKRRGDRLAAEVDEMMQGLEAKQPEIEEAQAENGRLQQEVIEMSRFVDQTGKERDRAKKDARRAESEASTAKAEVNILQQQLRDLSAQVKMLLSDLDARERGLGALSPEEQAQLERLARGEVSEEAFEGLTDTDRFISQRLTVFRSVSELQEKNQELLKITRQLGAQMESEEALAAKHQAAKDHEEVRNLQAKIENYKDELQSMITRSESYIKERDMFRRMLQHRGQLPANSDLASLFGQSVDGNQNGLMQSTEQTPGNRENAYLLRELQAHFDQYREEQSTDRRTMKEQIERLSQEKGALQAEIAKINSQLTLNSERYDLLNSNYSMLQNENSELQKRSQLLSDSAAKQDLRTQQVAEDLVEAKGLVESMRNENANLKAEKKLWKDIQERLSHDTEELMNERTRLNALIANQQTLHNERELSDSETRRRLTAQVESLESELNTTKRKLSDEIDDSKKAQLRKEYDSQQNQKRIDDLASSLSQVREELVAAKTTRDHLQSRVDELTIELKSAEERVELLQPRPTPRPGANAETDGTNGDASEADISREQELAIEVSELKRDLELAKSELENTRNQMEQYKSISQSSEEELASLNATQDQYREEMDSIVEEKDTKIRELEQRVDDISSELTNTNNELTSLRNGQSEVARQAEEEKAALQAEISRLKDEDEKHATAAQFHQQDLRAQAAIATKAQQDYENELVKHAEATKLLLALRAEHNQLKSESSTLKAEAESAKVTLSQSQSSWEDRREQFEKELKELRTRRDDLNSQNKLLHQQLEDVGAQISGLQQSRAVEAGSAEVESTGDRNADGLRELNVFLRREKEIVEVQYEMKVQEAKRLQQQLDYAQSQLDETRLKLEQERRQNADGSRSSVAHKDLMEKLSELNLFRESSITLRNEARQAQSQLAEKTKRVEDLLGQIQPLETRIRELEQGKETTSEEMRLLQEDRDRWQKRTQDIISKYDRIDPAEMEQLKETIESLRAERDNLVEEQQPLQERIQGLEADKATWQQSRTKLIDQAKERNRINLNQNKERTAERDAAIQEKDNLQQQLTGLQEELETAVQEKEAAQQQLQSISQELETVKFERDQALADVSKLRQTAAIPAAIPQSDPALNTQIAKLRSELEDVKKEKSYLETQIKELGEQLEKSNSERANAIAGASEARTNQAAQASDAAIQNETEEGQIDEIPTSGLADEQRKALEDRIAGAESKVKEAEAKVSRMEEEMESKLRERSEKMKTALNKKLAESREAQKAEVAAEFDMRLEQEKAIWLAENKAVQPAPTHQPLDTPSKVAIESKPATGAAPSMPATPSQQPQTNPAFSMSEKEVRDFVASNNTAKEILRSNITRLAGIQTQKVKDEHAKETQKLIDDHAQALADALQKAEAAKINAVTMETKKSALRINMTENKVRNATGKLDIVEKAAQETPERPVGEVWEDVKAWKPTMPAPAAIAAPVAPAAPAPAPEPVAQPNGSAGSNPAPAVVKLESVASLPLPPVPLNEQLPQQRRASQVLNTALVQNGATANPPSNLPNAPVNNQQRSSSIPMMRGNSSVRGRGGGPQIYQARGGAGGQGGQGGRGRGRGGPQGGGQQGGGPNAHAPPYSPNGQAGTKRGREEGSIGGGGQQHGAKRPRGG</sequence>
<dbReference type="HOGENOM" id="CLU_001250_0_0_1"/>
<keyword evidence="2 4" id="KW-0175">Coiled coil</keyword>
<feature type="coiled-coil region" evidence="4">
    <location>
        <begin position="1311"/>
        <end position="1416"/>
    </location>
</feature>
<dbReference type="GO" id="GO:0006606">
    <property type="term" value="P:protein import into nucleus"/>
    <property type="evidence" value="ECO:0007669"/>
    <property type="project" value="InterPro"/>
</dbReference>
<dbReference type="GeneID" id="18757027"/>
<feature type="domain" description="Nucleoprotein TPR/MPL1" evidence="7">
    <location>
        <begin position="184"/>
        <end position="262"/>
    </location>
</feature>